<dbReference type="Gene3D" id="3.30.40.10">
    <property type="entry name" value="Zinc/RING finger domain, C3HC4 (zinc finger)"/>
    <property type="match status" value="1"/>
</dbReference>
<dbReference type="PANTHER" id="PTHR13808:SF1">
    <property type="entry name" value="HISTONE ACETYLTRANSFERASE"/>
    <property type="match status" value="1"/>
</dbReference>
<dbReference type="InterPro" id="IPR013083">
    <property type="entry name" value="Znf_RING/FYVE/PHD"/>
</dbReference>
<dbReference type="InterPro" id="IPR036427">
    <property type="entry name" value="Bromodomain-like_sf"/>
</dbReference>
<evidence type="ECO:0000256" key="6">
    <source>
        <dbReference type="ARBA" id="ARBA00022771"/>
    </source>
</evidence>
<dbReference type="InterPro" id="IPR011011">
    <property type="entry name" value="Znf_FYVE_PHD"/>
</dbReference>
<evidence type="ECO:0000259" key="18">
    <source>
        <dbReference type="PROSITE" id="PS50014"/>
    </source>
</evidence>
<dbReference type="PANTHER" id="PTHR13808">
    <property type="entry name" value="CBP/P300-RELATED"/>
    <property type="match status" value="1"/>
</dbReference>
<dbReference type="PRINTS" id="PR00503">
    <property type="entry name" value="BROMODOMAIN"/>
</dbReference>
<dbReference type="InterPro" id="IPR010303">
    <property type="entry name" value="RING_CBP-p300"/>
</dbReference>
<keyword evidence="7 16" id="KW-0862">Zinc</keyword>
<dbReference type="Pfam" id="PF02135">
    <property type="entry name" value="zf-TAZ"/>
    <property type="match status" value="1"/>
</dbReference>
<evidence type="ECO:0000256" key="13">
    <source>
        <dbReference type="ARBA" id="ARBA00023242"/>
    </source>
</evidence>
<evidence type="ECO:0000256" key="7">
    <source>
        <dbReference type="ARBA" id="ARBA00022833"/>
    </source>
</evidence>
<dbReference type="Pfam" id="PF08214">
    <property type="entry name" value="HAT_KAT11"/>
    <property type="match status" value="1"/>
</dbReference>
<proteinExistence type="predicted"/>
<dbReference type="GO" id="GO:0008270">
    <property type="term" value="F:zinc ion binding"/>
    <property type="evidence" value="ECO:0007669"/>
    <property type="project" value="UniProtKB-KW"/>
</dbReference>
<gene>
    <name evidence="21" type="ORF">RF11_06590</name>
</gene>
<dbReference type="Pfam" id="PF06001">
    <property type="entry name" value="RING_CBP-p300"/>
    <property type="match status" value="1"/>
</dbReference>
<keyword evidence="4" id="KW-0808">Transferase</keyword>
<dbReference type="EMBL" id="JWZT01002522">
    <property type="protein sequence ID" value="KII69208.1"/>
    <property type="molecule type" value="Genomic_DNA"/>
</dbReference>
<dbReference type="InterPro" id="IPR000197">
    <property type="entry name" value="Znf_TAZ"/>
</dbReference>
<dbReference type="SMART" id="SM00297">
    <property type="entry name" value="BROMO"/>
    <property type="match status" value="1"/>
</dbReference>
<keyword evidence="12" id="KW-0804">Transcription</keyword>
<feature type="zinc finger region" description="TAZ-type" evidence="16">
    <location>
        <begin position="1058"/>
        <end position="1139"/>
    </location>
</feature>
<dbReference type="InterPro" id="IPR031162">
    <property type="entry name" value="CBP_P300_HAT"/>
</dbReference>
<evidence type="ECO:0000256" key="17">
    <source>
        <dbReference type="SAM" id="MobiDB-lite"/>
    </source>
</evidence>
<reference evidence="21 22" key="1">
    <citation type="journal article" date="2014" name="Genome Biol. Evol.">
        <title>The genome of the myxosporean Thelohanellus kitauei shows adaptations to nutrient acquisition within its fish host.</title>
        <authorList>
            <person name="Yang Y."/>
            <person name="Xiong J."/>
            <person name="Zhou Z."/>
            <person name="Huo F."/>
            <person name="Miao W."/>
            <person name="Ran C."/>
            <person name="Liu Y."/>
            <person name="Zhang J."/>
            <person name="Feng J."/>
            <person name="Wang M."/>
            <person name="Wang M."/>
            <person name="Wang L."/>
            <person name="Yao B."/>
        </authorList>
    </citation>
    <scope>NUCLEOTIDE SEQUENCE [LARGE SCALE GENOMIC DNA]</scope>
    <source>
        <strain evidence="21">Wuqing</strain>
    </source>
</reference>
<dbReference type="SMART" id="SM01250">
    <property type="entry name" value="KAT11"/>
    <property type="match status" value="1"/>
</dbReference>
<name>A0A0C2JIN7_THEKT</name>
<keyword evidence="10 15" id="KW-0103">Bromodomain</keyword>
<dbReference type="EC" id="2.3.1.48" evidence="3"/>
<accession>A0A0C2JIN7</accession>
<dbReference type="InterPro" id="IPR013178">
    <property type="entry name" value="Histone_AcTrfase_Rtt109/CBP"/>
</dbReference>
<dbReference type="SUPFAM" id="SSF57903">
    <property type="entry name" value="FYVE/PHD zinc finger"/>
    <property type="match status" value="1"/>
</dbReference>
<feature type="region of interest" description="Disordered" evidence="17">
    <location>
        <begin position="1168"/>
        <end position="1205"/>
    </location>
</feature>
<dbReference type="Gene3D" id="1.20.1020.10">
    <property type="entry name" value="TAZ domain"/>
    <property type="match status" value="2"/>
</dbReference>
<dbReference type="InterPro" id="IPR001487">
    <property type="entry name" value="Bromodomain"/>
</dbReference>
<keyword evidence="13" id="KW-0539">Nucleus</keyword>
<dbReference type="SUPFAM" id="SSF57850">
    <property type="entry name" value="RING/U-box"/>
    <property type="match status" value="1"/>
</dbReference>
<feature type="region of interest" description="Disordered" evidence="17">
    <location>
        <begin position="859"/>
        <end position="888"/>
    </location>
</feature>
<dbReference type="InterPro" id="IPR035898">
    <property type="entry name" value="TAZ_dom_sf"/>
</dbReference>
<dbReference type="InterPro" id="IPR038547">
    <property type="entry name" value="RING_CBP-p300_sf"/>
</dbReference>
<keyword evidence="5 16" id="KW-0479">Metal-binding</keyword>
<comment type="function">
    <text evidence="1">Acetyltransferase enzyme. Acetylates histones, giving a specific tag for transcriptional activation.</text>
</comment>
<evidence type="ECO:0000256" key="16">
    <source>
        <dbReference type="PROSITE-ProRule" id="PRU00203"/>
    </source>
</evidence>
<dbReference type="Gene3D" id="3.30.60.90">
    <property type="match status" value="1"/>
</dbReference>
<dbReference type="SMART" id="SM00551">
    <property type="entry name" value="ZnF_TAZ"/>
    <property type="match status" value="1"/>
</dbReference>
<protein>
    <recommendedName>
        <fullName evidence="3">histone acetyltransferase</fullName>
        <ecNumber evidence="3">2.3.1.48</ecNumber>
    </recommendedName>
</protein>
<keyword evidence="22" id="KW-1185">Reference proteome</keyword>
<evidence type="ECO:0000256" key="4">
    <source>
        <dbReference type="ARBA" id="ARBA00022679"/>
    </source>
</evidence>
<feature type="compositionally biased region" description="Basic and acidic residues" evidence="17">
    <location>
        <begin position="1168"/>
        <end position="1180"/>
    </location>
</feature>
<feature type="domain" description="Bromo" evidence="18">
    <location>
        <begin position="406"/>
        <end position="478"/>
    </location>
</feature>
<dbReference type="PROSITE" id="PS50134">
    <property type="entry name" value="ZF_TAZ"/>
    <property type="match status" value="2"/>
</dbReference>
<evidence type="ECO:0000256" key="15">
    <source>
        <dbReference type="PROSITE-ProRule" id="PRU00035"/>
    </source>
</evidence>
<evidence type="ECO:0000256" key="12">
    <source>
        <dbReference type="ARBA" id="ARBA00023163"/>
    </source>
</evidence>
<evidence type="ECO:0000256" key="11">
    <source>
        <dbReference type="ARBA" id="ARBA00023159"/>
    </source>
</evidence>
<feature type="domain" description="TAZ-type" evidence="19">
    <location>
        <begin position="176"/>
        <end position="262"/>
    </location>
</feature>
<dbReference type="GO" id="GO:0005667">
    <property type="term" value="C:transcription regulator complex"/>
    <property type="evidence" value="ECO:0007669"/>
    <property type="project" value="TreeGrafter"/>
</dbReference>
<dbReference type="Gene3D" id="2.10.110.40">
    <property type="match status" value="1"/>
</dbReference>
<evidence type="ECO:0000313" key="21">
    <source>
        <dbReference type="EMBL" id="KII69208.1"/>
    </source>
</evidence>
<dbReference type="PROSITE" id="PS51727">
    <property type="entry name" value="CBP_P300_HAT"/>
    <property type="match status" value="1"/>
</dbReference>
<feature type="compositionally biased region" description="Polar residues" evidence="17">
    <location>
        <begin position="1274"/>
        <end position="1300"/>
    </location>
</feature>
<dbReference type="GO" id="GO:0031490">
    <property type="term" value="F:chromatin DNA binding"/>
    <property type="evidence" value="ECO:0007669"/>
    <property type="project" value="TreeGrafter"/>
</dbReference>
<feature type="compositionally biased region" description="Low complexity" evidence="17">
    <location>
        <begin position="860"/>
        <end position="879"/>
    </location>
</feature>
<evidence type="ECO:0000259" key="19">
    <source>
        <dbReference type="PROSITE" id="PS50134"/>
    </source>
</evidence>
<evidence type="ECO:0000256" key="9">
    <source>
        <dbReference type="ARBA" id="ARBA00023015"/>
    </source>
</evidence>
<dbReference type="GO" id="GO:0005634">
    <property type="term" value="C:nucleus"/>
    <property type="evidence" value="ECO:0007669"/>
    <property type="project" value="UniProtKB-SubCell"/>
</dbReference>
<feature type="domain" description="TAZ-type" evidence="19">
    <location>
        <begin position="1058"/>
        <end position="1139"/>
    </location>
</feature>
<organism evidence="21 22">
    <name type="scientific">Thelohanellus kitauei</name>
    <name type="common">Myxosporean</name>
    <dbReference type="NCBI Taxonomy" id="669202"/>
    <lineage>
        <taxon>Eukaryota</taxon>
        <taxon>Metazoa</taxon>
        <taxon>Cnidaria</taxon>
        <taxon>Myxozoa</taxon>
        <taxon>Myxosporea</taxon>
        <taxon>Bivalvulida</taxon>
        <taxon>Platysporina</taxon>
        <taxon>Myxobolidae</taxon>
        <taxon>Thelohanellus</taxon>
    </lineage>
</organism>
<dbReference type="Proteomes" id="UP000031668">
    <property type="component" value="Unassembled WGS sequence"/>
</dbReference>
<dbReference type="Pfam" id="PF00439">
    <property type="entry name" value="Bromodomain"/>
    <property type="match status" value="1"/>
</dbReference>
<evidence type="ECO:0000256" key="3">
    <source>
        <dbReference type="ARBA" id="ARBA00013184"/>
    </source>
</evidence>
<dbReference type="GO" id="GO:0004402">
    <property type="term" value="F:histone acetyltransferase activity"/>
    <property type="evidence" value="ECO:0007669"/>
    <property type="project" value="InterPro"/>
</dbReference>
<dbReference type="OrthoDB" id="899at2759"/>
<sequence length="1691" mass="192763">MKRFEDKVIASSMSYLLGSEDAFDSSRLEGSCDDPFHLSPFHPEYMQSTQNNNSGNSTALDEFCDTHYIPAKESNENELLVPSTFNESLILNKLDFLHSDEININGSRTTSGSCDINEFLESVEVQKFVRLGNENNQYAAKINSNTLEGLELSGLLPEGWRAVMKDNVVRFTADPRPEIRWLVKKCNGISKDLANCLHVAICKAFDVNGCKLQTSHSLADLVNHLKTCRSKICQFTNCVQYRKIMEHFCCCQINRCYVCRTIFISIETMCDATNFDHDRMKIPRCLPENPDCVFHVFFNSFLRFSSTVLPTLEASPVVGGRWEKIPAFFTDGITQLSSNLVQVESITEPSSHVTSTTQQLEAANDEVTEVKDVKEKEVQSISSLNSTSENSQVMIDTYGKLLRSMYNSQEGVFFMIPVDPVKLGVPDYPEIIREPMDLGTAIKKLNSGQYSSHWDVIYDVNLIFDNAFIYNKKITRVHKHAVKLSQKFNAFTSSLMKSLGYCCNKRYVYTPQPLYCNSSDFCNIPVNTYYYKYDERIFYCVKCFESFGDYVDCIVDGIGSKRIKKDLFLKTRNNETIYEPFVSCEVCKKKFHKVCVGHVDTIDGAFFYCDRCFEEFKIERPVNAFVSKNLPECSLSNYIESRVNEFLLKECKNYLYVSIRMICNIQKILMTKQGLCARFGSKFPSRFPFRSKALFAFQEVEGGREVCFFSMHVQEYGEDCPHPNSRRVYLSYLDSVHYLQPKNYKTRVYHEILLSYLGFCKERGFEYCHIWSCPPCEGDDYVFHCHSYEQKLPKPRRLLDWYNKMIELGIQKKVIIECQDIYKYFENYVGEMAHSIPYFEGDYWSNSLEDLIIEHEKESLNSSNHQSNSLESSSISNKSGKAKNVKNKANNISKKTGPVYLSLNQKLHSLMDKYKEVFFVLKLNEPGKPFIEDNNPILQSELMEGRSGFLSLCRENHWEFSSFRHAVYSTRAMMYVVHQQMYSFVEYSCDKCNAILVNGYHCHTCPSDFDLCSICNVRFEHQHPLVAKIFVDFDSKTLVPKHDTTPKTVGLDHNEQNQSPETARLERFCRSLVHSSTCTTMDCPVESCGVFKNVINHYKRCDVNNRTDCEICYQLFKVLCAHCKRCNSIQCDVPSCSRIKSVFRRNSHENSKKTMSRINKMNSQLMNKTKEEEPYHTLRERKTRQPVPFEEESPPKKATSSITDDPLFEIPHSTMNSDYVFGSLRAGSQRQTNPSIPKVVSDPRETVVPQTQSRRGRKTSKVLPHKEICPVNEVPSTNNMVSSPNKIDTSGATHAPTNEAPNGPNMIISPMVPQVASMTTSMVPPDQNFRQTNMFHAMSANTFITPDGSMIRLPSNHSIFQPSQNPNSQNPSMGYGTVINRNGSATPYVLRNLNGMVDHRTQNPVMVPMHNNMPTNGEFIRIIPNMNIPRQQNTNQMFAASELFPSRVAVHHSNIVEPDGRYSRMFNPTHTFSGSEVMAPRINVQPVSVNNTMFQTQANMQTVSHFGSGHEVVYGNMSIPNATPTNRVNNQNMVFRHMLVNPENGMVNANYHIYPNSSVVLHPSNTPINAQNINNLTLAHMNLLTNQQAGMLMQNTGTRPSGVIINGLDKHVIGTAPVGSAPARNNVNPNNNFVTNHPHNNMNPNVIMRPIPQPFMGSNYSVSGQQIFNQNMNPRHLLNNFTIQDPNAPRS</sequence>
<evidence type="ECO:0000313" key="22">
    <source>
        <dbReference type="Proteomes" id="UP000031668"/>
    </source>
</evidence>
<evidence type="ECO:0000256" key="1">
    <source>
        <dbReference type="ARBA" id="ARBA00002581"/>
    </source>
</evidence>
<dbReference type="GO" id="GO:0003713">
    <property type="term" value="F:transcription coactivator activity"/>
    <property type="evidence" value="ECO:0007669"/>
    <property type="project" value="TreeGrafter"/>
</dbReference>
<comment type="catalytic activity">
    <reaction evidence="14">
        <text>L-lysyl-[protein] + acetyl-CoA = N(6)-acetyl-L-lysyl-[protein] + CoA + H(+)</text>
        <dbReference type="Rhea" id="RHEA:45948"/>
        <dbReference type="Rhea" id="RHEA-COMP:9752"/>
        <dbReference type="Rhea" id="RHEA-COMP:10731"/>
        <dbReference type="ChEBI" id="CHEBI:15378"/>
        <dbReference type="ChEBI" id="CHEBI:29969"/>
        <dbReference type="ChEBI" id="CHEBI:57287"/>
        <dbReference type="ChEBI" id="CHEBI:57288"/>
        <dbReference type="ChEBI" id="CHEBI:61930"/>
        <dbReference type="EC" id="2.3.1.48"/>
    </reaction>
</comment>
<dbReference type="SUPFAM" id="SSF47370">
    <property type="entry name" value="Bromodomain"/>
    <property type="match status" value="1"/>
</dbReference>
<feature type="domain" description="CBP/p300-type HAT" evidence="20">
    <location>
        <begin position="624"/>
        <end position="982"/>
    </location>
</feature>
<feature type="zinc finger region" description="TAZ-type" evidence="16">
    <location>
        <begin position="176"/>
        <end position="262"/>
    </location>
</feature>
<dbReference type="InterPro" id="IPR043145">
    <property type="entry name" value="Znf_ZZ_sf"/>
</dbReference>
<evidence type="ECO:0000259" key="20">
    <source>
        <dbReference type="PROSITE" id="PS51727"/>
    </source>
</evidence>
<dbReference type="CDD" id="cd15802">
    <property type="entry name" value="RING_CBP-p300"/>
    <property type="match status" value="1"/>
</dbReference>
<feature type="region of interest" description="Disordered" evidence="17">
    <location>
        <begin position="1228"/>
        <end position="1304"/>
    </location>
</feature>
<evidence type="ECO:0000256" key="2">
    <source>
        <dbReference type="ARBA" id="ARBA00004123"/>
    </source>
</evidence>
<comment type="caution">
    <text evidence="21">The sequence shown here is derived from an EMBL/GenBank/DDBJ whole genome shotgun (WGS) entry which is preliminary data.</text>
</comment>
<dbReference type="Gene3D" id="1.20.920.10">
    <property type="entry name" value="Bromodomain-like"/>
    <property type="match status" value="1"/>
</dbReference>
<evidence type="ECO:0000256" key="14">
    <source>
        <dbReference type="ARBA" id="ARBA00048017"/>
    </source>
</evidence>
<evidence type="ECO:0000256" key="5">
    <source>
        <dbReference type="ARBA" id="ARBA00022723"/>
    </source>
</evidence>
<keyword evidence="9" id="KW-0805">Transcription regulation</keyword>
<dbReference type="GO" id="GO:0045944">
    <property type="term" value="P:positive regulation of transcription by RNA polymerase II"/>
    <property type="evidence" value="ECO:0007669"/>
    <property type="project" value="TreeGrafter"/>
</dbReference>
<comment type="subcellular location">
    <subcellularLocation>
        <location evidence="2">Nucleus</location>
    </subcellularLocation>
</comment>
<keyword evidence="6 16" id="KW-0863">Zinc-finger</keyword>
<dbReference type="GO" id="GO:0000123">
    <property type="term" value="C:histone acetyltransferase complex"/>
    <property type="evidence" value="ECO:0007669"/>
    <property type="project" value="TreeGrafter"/>
</dbReference>
<dbReference type="PROSITE" id="PS50014">
    <property type="entry name" value="BROMODOMAIN_2"/>
    <property type="match status" value="1"/>
</dbReference>
<evidence type="ECO:0000256" key="10">
    <source>
        <dbReference type="ARBA" id="ARBA00023117"/>
    </source>
</evidence>
<dbReference type="SUPFAM" id="SSF57933">
    <property type="entry name" value="TAZ domain"/>
    <property type="match status" value="1"/>
</dbReference>
<keyword evidence="11" id="KW-0010">Activator</keyword>
<keyword evidence="8" id="KW-0156">Chromatin regulator</keyword>
<evidence type="ECO:0000256" key="8">
    <source>
        <dbReference type="ARBA" id="ARBA00022853"/>
    </source>
</evidence>